<dbReference type="GO" id="GO:0016020">
    <property type="term" value="C:membrane"/>
    <property type="evidence" value="ECO:0007669"/>
    <property type="project" value="UniProtKB-SubCell"/>
</dbReference>
<feature type="transmembrane region" description="Helical" evidence="6">
    <location>
        <begin position="282"/>
        <end position="307"/>
    </location>
</feature>
<dbReference type="GO" id="GO:1990961">
    <property type="term" value="P:xenobiotic detoxification by transmembrane export across the plasma membrane"/>
    <property type="evidence" value="ECO:0007669"/>
    <property type="project" value="InterPro"/>
</dbReference>
<dbReference type="EMBL" id="BPWL01000003">
    <property type="protein sequence ID" value="GJJ08326.1"/>
    <property type="molecule type" value="Genomic_DNA"/>
</dbReference>
<evidence type="ECO:0000256" key="3">
    <source>
        <dbReference type="ARBA" id="ARBA00022692"/>
    </source>
</evidence>
<comment type="similarity">
    <text evidence="2">Belongs to the multi antimicrobial extrusion (MATE) (TC 2.A.66.1) family.</text>
</comment>
<evidence type="ECO:0000256" key="5">
    <source>
        <dbReference type="ARBA" id="ARBA00023136"/>
    </source>
</evidence>
<dbReference type="Proteomes" id="UP001050691">
    <property type="component" value="Unassembled WGS sequence"/>
</dbReference>
<dbReference type="NCBIfam" id="TIGR00797">
    <property type="entry name" value="matE"/>
    <property type="match status" value="1"/>
</dbReference>
<gene>
    <name evidence="7" type="ORF">Clacol_002537</name>
</gene>
<evidence type="ECO:0000256" key="1">
    <source>
        <dbReference type="ARBA" id="ARBA00004141"/>
    </source>
</evidence>
<reference evidence="7" key="1">
    <citation type="submission" date="2021-10" db="EMBL/GenBank/DDBJ databases">
        <title>De novo Genome Assembly of Clathrus columnatus (Basidiomycota, Fungi) Using Illumina and Nanopore Sequence Data.</title>
        <authorList>
            <person name="Ogiso-Tanaka E."/>
            <person name="Itagaki H."/>
            <person name="Hosoya T."/>
            <person name="Hosaka K."/>
        </authorList>
    </citation>
    <scope>NUCLEOTIDE SEQUENCE</scope>
    <source>
        <strain evidence="7">MO-923</strain>
    </source>
</reference>
<evidence type="ECO:0000313" key="7">
    <source>
        <dbReference type="EMBL" id="GJJ08326.1"/>
    </source>
</evidence>
<evidence type="ECO:0000256" key="6">
    <source>
        <dbReference type="SAM" id="Phobius"/>
    </source>
</evidence>
<dbReference type="GO" id="GO:0042910">
    <property type="term" value="F:xenobiotic transmembrane transporter activity"/>
    <property type="evidence" value="ECO:0007669"/>
    <property type="project" value="InterPro"/>
</dbReference>
<feature type="transmembrane region" description="Helical" evidence="6">
    <location>
        <begin position="215"/>
        <end position="235"/>
    </location>
</feature>
<name>A0AAV5A104_9AGAM</name>
<dbReference type="PANTHER" id="PTHR11206">
    <property type="entry name" value="MULTIDRUG RESISTANCE PROTEIN"/>
    <property type="match status" value="1"/>
</dbReference>
<evidence type="ECO:0008006" key="9">
    <source>
        <dbReference type="Google" id="ProtNLM"/>
    </source>
</evidence>
<keyword evidence="4 6" id="KW-1133">Transmembrane helix</keyword>
<feature type="transmembrane region" description="Helical" evidence="6">
    <location>
        <begin position="444"/>
        <end position="466"/>
    </location>
</feature>
<dbReference type="Pfam" id="PF01554">
    <property type="entry name" value="MatE"/>
    <property type="match status" value="2"/>
</dbReference>
<comment type="caution">
    <text evidence="7">The sequence shown here is derived from an EMBL/GenBank/DDBJ whole genome shotgun (WGS) entry which is preliminary data.</text>
</comment>
<protein>
    <recommendedName>
        <fullName evidence="9">Multidrug and toxin extrusion protein</fullName>
    </recommendedName>
</protein>
<organism evidence="7 8">
    <name type="scientific">Clathrus columnatus</name>
    <dbReference type="NCBI Taxonomy" id="1419009"/>
    <lineage>
        <taxon>Eukaryota</taxon>
        <taxon>Fungi</taxon>
        <taxon>Dikarya</taxon>
        <taxon>Basidiomycota</taxon>
        <taxon>Agaricomycotina</taxon>
        <taxon>Agaricomycetes</taxon>
        <taxon>Phallomycetidae</taxon>
        <taxon>Phallales</taxon>
        <taxon>Clathraceae</taxon>
        <taxon>Clathrus</taxon>
    </lineage>
</organism>
<feature type="transmembrane region" description="Helical" evidence="6">
    <location>
        <begin position="502"/>
        <end position="525"/>
    </location>
</feature>
<evidence type="ECO:0000313" key="8">
    <source>
        <dbReference type="Proteomes" id="UP001050691"/>
    </source>
</evidence>
<dbReference type="InterPro" id="IPR002528">
    <property type="entry name" value="MATE_fam"/>
</dbReference>
<evidence type="ECO:0000256" key="2">
    <source>
        <dbReference type="ARBA" id="ARBA00010199"/>
    </source>
</evidence>
<comment type="subcellular location">
    <subcellularLocation>
        <location evidence="1">Membrane</location>
        <topology evidence="1">Multi-pass membrane protein</topology>
    </subcellularLocation>
</comment>
<evidence type="ECO:0000256" key="4">
    <source>
        <dbReference type="ARBA" id="ARBA00022989"/>
    </source>
</evidence>
<keyword evidence="3 6" id="KW-0812">Transmembrane</keyword>
<keyword evidence="8" id="KW-1185">Reference proteome</keyword>
<proteinExistence type="inferred from homology"/>
<feature type="transmembrane region" description="Helical" evidence="6">
    <location>
        <begin position="478"/>
        <end position="496"/>
    </location>
</feature>
<accession>A0AAV5A104</accession>
<sequence>MSSTYLHYSSSPSSLPFDYGLVARYRQHNQIHDIPSHDHENDPGLNEDASFQAHDILNRRRNSFAYGTIPHKFSHPIIQTTKYPSSETLSEAEPLLGRIPRIPEETPDTPASEVAIWRNEAGIFISVYGAKIKISIGHISTTALAAATMGSMTASVTGYSIIQGFVSCLDTLLPGAWTGPHPQLVGLWSQRMGPIAFIWFNAEAILLLLGQEPEIARLAGIYLKISTIALPAYGFNNITRRYFQSQGLFTVPTRIVMITAPINALLNYLLVWGPEPIRFGFIGAPLASVLSFNLMALLNALYGLYWIPRTAWHPFTSRSFKELGVIVQLGLAGVGQTASEWWSWELIALAASFLGSTVLAAQSILLTSASTSYQAPFALSVATAVRVGNLLGEENGKRAAIAARVSLLLTCVIAAVMSATFVIFRKKWGLLFNEDKEVIALVSSILPLVALFQLFDGLAGTTGGILRARGRQFTGAMLNLSAYYVIGIPLALYLTFKLGMGLIGLWLGLTVALVYCAVLGVWIALRTDWNLEVQKVKDRAERERQLGKRMAEEIQRR</sequence>
<dbReference type="GO" id="GO:0015297">
    <property type="term" value="F:antiporter activity"/>
    <property type="evidence" value="ECO:0007669"/>
    <property type="project" value="InterPro"/>
</dbReference>
<dbReference type="AlphaFoldDB" id="A0AAV5A104"/>
<dbReference type="CDD" id="cd13132">
    <property type="entry name" value="MATE_eukaryotic"/>
    <property type="match status" value="1"/>
</dbReference>
<keyword evidence="5 6" id="KW-0472">Membrane</keyword>
<dbReference type="InterPro" id="IPR045069">
    <property type="entry name" value="MATE_euk"/>
</dbReference>
<feature type="transmembrane region" description="Helical" evidence="6">
    <location>
        <begin position="405"/>
        <end position="424"/>
    </location>
</feature>
<feature type="transmembrane region" description="Helical" evidence="6">
    <location>
        <begin position="247"/>
        <end position="270"/>
    </location>
</feature>